<dbReference type="InterPro" id="IPR036196">
    <property type="entry name" value="Ptyr_pPase_sf"/>
</dbReference>
<sequence>MYLRAMGPRPAEAAVTPPEFVRLAAHPLRWRLLTELADGDYRVRELVERVGEPQNLVSYHLRLMRDGGLVTARRSSFDGRDSYYRLDLEHCAEALAAGGAALHPALRLVPSPPRRPVARAGNRRVAVLFVCTGNSARSPIAEALLRHHTAGRVTTASAGTSPKPHLHPHAVRVLRESFGIDLSGRRTQHVDDLADRRFDHVITLCDKAREVCPGFGPRRVHWSMADPGAAGATGQAGYAAFQQAAADIDTRIRYLMPVLNTPEAVARSEP</sequence>
<evidence type="ECO:0000259" key="2">
    <source>
        <dbReference type="PROSITE" id="PS50987"/>
    </source>
</evidence>
<evidence type="ECO:0000256" key="1">
    <source>
        <dbReference type="ARBA" id="ARBA00022849"/>
    </source>
</evidence>
<dbReference type="PANTHER" id="PTHR43428:SF1">
    <property type="entry name" value="ARSENATE REDUCTASE"/>
    <property type="match status" value="1"/>
</dbReference>
<dbReference type="Gene3D" id="1.10.10.10">
    <property type="entry name" value="Winged helix-like DNA-binding domain superfamily/Winged helix DNA-binding domain"/>
    <property type="match status" value="1"/>
</dbReference>
<dbReference type="InterPro" id="IPR011991">
    <property type="entry name" value="ArsR-like_HTH"/>
</dbReference>
<dbReference type="CDD" id="cd16345">
    <property type="entry name" value="LMWP_ArsC"/>
    <property type="match status" value="1"/>
</dbReference>
<dbReference type="Pfam" id="PF01022">
    <property type="entry name" value="HTH_5"/>
    <property type="match status" value="1"/>
</dbReference>
<dbReference type="SUPFAM" id="SSF46785">
    <property type="entry name" value="Winged helix' DNA-binding domain"/>
    <property type="match status" value="1"/>
</dbReference>
<dbReference type="PROSITE" id="PS50987">
    <property type="entry name" value="HTH_ARSR_2"/>
    <property type="match status" value="1"/>
</dbReference>
<dbReference type="SMART" id="SM00226">
    <property type="entry name" value="LMWPc"/>
    <property type="match status" value="1"/>
</dbReference>
<organism evidence="3 4">
    <name type="scientific">Streptomyces cyaneochromogenes</name>
    <dbReference type="NCBI Taxonomy" id="2496836"/>
    <lineage>
        <taxon>Bacteria</taxon>
        <taxon>Bacillati</taxon>
        <taxon>Actinomycetota</taxon>
        <taxon>Actinomycetes</taxon>
        <taxon>Kitasatosporales</taxon>
        <taxon>Streptomycetaceae</taxon>
        <taxon>Streptomyces</taxon>
    </lineage>
</organism>
<evidence type="ECO:0000313" key="3">
    <source>
        <dbReference type="EMBL" id="AZQ40207.1"/>
    </source>
</evidence>
<dbReference type="InterPro" id="IPR036390">
    <property type="entry name" value="WH_DNA-bd_sf"/>
</dbReference>
<dbReference type="InterPro" id="IPR023485">
    <property type="entry name" value="Ptyr_pPase"/>
</dbReference>
<dbReference type="SMART" id="SM00418">
    <property type="entry name" value="HTH_ARSR"/>
    <property type="match status" value="1"/>
</dbReference>
<keyword evidence="4" id="KW-1185">Reference proteome</keyword>
<proteinExistence type="predicted"/>
<dbReference type="GO" id="GO:0003700">
    <property type="term" value="F:DNA-binding transcription factor activity"/>
    <property type="evidence" value="ECO:0007669"/>
    <property type="project" value="InterPro"/>
</dbReference>
<dbReference type="InterPro" id="IPR001845">
    <property type="entry name" value="HTH_ArsR_DNA-bd_dom"/>
</dbReference>
<dbReference type="PANTHER" id="PTHR43428">
    <property type="entry name" value="ARSENATE REDUCTASE"/>
    <property type="match status" value="1"/>
</dbReference>
<name>A0A3S9MM58_9ACTN</name>
<dbReference type="Gene3D" id="3.40.50.2300">
    <property type="match status" value="1"/>
</dbReference>
<reference evidence="3 4" key="1">
    <citation type="journal article" date="2019" name="Int. J. Syst. Evol. Microbiol.">
        <title>Streptomyces cyaneochromogenes sp. nov., a blue pigment-producing actinomycete from manganese-contaminated soil.</title>
        <authorList>
            <person name="Tang X."/>
            <person name="Zhao J."/>
            <person name="Li K."/>
            <person name="Chen Z."/>
            <person name="Sun Y."/>
            <person name="Gao J."/>
        </authorList>
    </citation>
    <scope>NUCLEOTIDE SEQUENCE [LARGE SCALE GENOMIC DNA]</scope>
    <source>
        <strain evidence="3 4">MK-45</strain>
    </source>
</reference>
<dbReference type="OrthoDB" id="9784339at2"/>
<dbReference type="NCBIfam" id="NF033788">
    <property type="entry name" value="HTH_metalloreg"/>
    <property type="match status" value="1"/>
</dbReference>
<keyword evidence="1" id="KW-0059">Arsenical resistance</keyword>
<dbReference type="KEGG" id="scya:EJ357_02395"/>
<dbReference type="GO" id="GO:0046685">
    <property type="term" value="P:response to arsenic-containing substance"/>
    <property type="evidence" value="ECO:0007669"/>
    <property type="project" value="UniProtKB-KW"/>
</dbReference>
<dbReference type="InterPro" id="IPR036388">
    <property type="entry name" value="WH-like_DNA-bd_sf"/>
</dbReference>
<evidence type="ECO:0000313" key="4">
    <source>
        <dbReference type="Proteomes" id="UP000280298"/>
    </source>
</evidence>
<dbReference type="SUPFAM" id="SSF52788">
    <property type="entry name" value="Phosphotyrosine protein phosphatases I"/>
    <property type="match status" value="1"/>
</dbReference>
<dbReference type="Pfam" id="PF01451">
    <property type="entry name" value="LMWPc"/>
    <property type="match status" value="1"/>
</dbReference>
<gene>
    <name evidence="3" type="ORF">EJ357_02395</name>
</gene>
<protein>
    <submittedName>
        <fullName evidence="3">ArsR family transcriptional regulator</fullName>
    </submittedName>
</protein>
<dbReference type="EMBL" id="CP034539">
    <property type="protein sequence ID" value="AZQ40207.1"/>
    <property type="molecule type" value="Genomic_DNA"/>
</dbReference>
<dbReference type="CDD" id="cd00090">
    <property type="entry name" value="HTH_ARSR"/>
    <property type="match status" value="1"/>
</dbReference>
<dbReference type="Proteomes" id="UP000280298">
    <property type="component" value="Chromosome"/>
</dbReference>
<accession>A0A3S9MM58</accession>
<feature type="domain" description="HTH arsR-type" evidence="2">
    <location>
        <begin position="9"/>
        <end position="106"/>
    </location>
</feature>
<dbReference type="AlphaFoldDB" id="A0A3S9MM58"/>